<feature type="non-terminal residue" evidence="2">
    <location>
        <position position="41"/>
    </location>
</feature>
<accession>A0A392VZX3</accession>
<feature type="compositionally biased region" description="Pro residues" evidence="1">
    <location>
        <begin position="1"/>
        <end position="13"/>
    </location>
</feature>
<protein>
    <submittedName>
        <fullName evidence="2">Uncharacterized protein</fullName>
    </submittedName>
</protein>
<feature type="region of interest" description="Disordered" evidence="1">
    <location>
        <begin position="1"/>
        <end position="28"/>
    </location>
</feature>
<name>A0A392VZX3_9FABA</name>
<dbReference type="Proteomes" id="UP000265520">
    <property type="component" value="Unassembled WGS sequence"/>
</dbReference>
<evidence type="ECO:0000313" key="3">
    <source>
        <dbReference type="Proteomes" id="UP000265520"/>
    </source>
</evidence>
<sequence>MAEANPPPPPPPRRTLGDYGMRNNGEIANLGFQPVNPVAFD</sequence>
<evidence type="ECO:0000313" key="2">
    <source>
        <dbReference type="EMBL" id="MCI93013.1"/>
    </source>
</evidence>
<organism evidence="2 3">
    <name type="scientific">Trifolium medium</name>
    <dbReference type="NCBI Taxonomy" id="97028"/>
    <lineage>
        <taxon>Eukaryota</taxon>
        <taxon>Viridiplantae</taxon>
        <taxon>Streptophyta</taxon>
        <taxon>Embryophyta</taxon>
        <taxon>Tracheophyta</taxon>
        <taxon>Spermatophyta</taxon>
        <taxon>Magnoliopsida</taxon>
        <taxon>eudicotyledons</taxon>
        <taxon>Gunneridae</taxon>
        <taxon>Pentapetalae</taxon>
        <taxon>rosids</taxon>
        <taxon>fabids</taxon>
        <taxon>Fabales</taxon>
        <taxon>Fabaceae</taxon>
        <taxon>Papilionoideae</taxon>
        <taxon>50 kb inversion clade</taxon>
        <taxon>NPAAA clade</taxon>
        <taxon>Hologalegina</taxon>
        <taxon>IRL clade</taxon>
        <taxon>Trifolieae</taxon>
        <taxon>Trifolium</taxon>
    </lineage>
</organism>
<comment type="caution">
    <text evidence="2">The sequence shown here is derived from an EMBL/GenBank/DDBJ whole genome shotgun (WGS) entry which is preliminary data.</text>
</comment>
<evidence type="ECO:0000256" key="1">
    <source>
        <dbReference type="SAM" id="MobiDB-lite"/>
    </source>
</evidence>
<proteinExistence type="predicted"/>
<reference evidence="2 3" key="1">
    <citation type="journal article" date="2018" name="Front. Plant Sci.">
        <title>Red Clover (Trifolium pratense) and Zigzag Clover (T. medium) - A Picture of Genomic Similarities and Differences.</title>
        <authorList>
            <person name="Dluhosova J."/>
            <person name="Istvanek J."/>
            <person name="Nedelnik J."/>
            <person name="Repkova J."/>
        </authorList>
    </citation>
    <scope>NUCLEOTIDE SEQUENCE [LARGE SCALE GENOMIC DNA]</scope>
    <source>
        <strain evidence="3">cv. 10/8</strain>
        <tissue evidence="2">Leaf</tissue>
    </source>
</reference>
<dbReference type="EMBL" id="LXQA011317445">
    <property type="protein sequence ID" value="MCI93013.1"/>
    <property type="molecule type" value="Genomic_DNA"/>
</dbReference>
<keyword evidence="3" id="KW-1185">Reference proteome</keyword>
<dbReference type="AlphaFoldDB" id="A0A392VZX3"/>